<evidence type="ECO:0000313" key="3">
    <source>
        <dbReference type="Proteomes" id="UP001501218"/>
    </source>
</evidence>
<comment type="caution">
    <text evidence="2">The sequence shown here is derived from an EMBL/GenBank/DDBJ whole genome shotgun (WGS) entry which is preliminary data.</text>
</comment>
<feature type="region of interest" description="Disordered" evidence="1">
    <location>
        <begin position="40"/>
        <end position="92"/>
    </location>
</feature>
<dbReference type="Proteomes" id="UP001501218">
    <property type="component" value="Unassembled WGS sequence"/>
</dbReference>
<evidence type="ECO:0000313" key="2">
    <source>
        <dbReference type="EMBL" id="GAA2348808.1"/>
    </source>
</evidence>
<dbReference type="RefSeq" id="WP_344131368.1">
    <property type="nucleotide sequence ID" value="NZ_BAAARA010000008.1"/>
</dbReference>
<sequence length="92" mass="10207">MTAIDLMVLAAALGLYSIERHRQVRFRRWLNHHTNRPRAAGVVPRARARTADPALQGPPGLVSPSAALHNRPKNTAHNSAYARFTPETEVHP</sequence>
<organism evidence="2 3">
    <name type="scientific">Saccharopolyspora halophila</name>
    <dbReference type="NCBI Taxonomy" id="405551"/>
    <lineage>
        <taxon>Bacteria</taxon>
        <taxon>Bacillati</taxon>
        <taxon>Actinomycetota</taxon>
        <taxon>Actinomycetes</taxon>
        <taxon>Pseudonocardiales</taxon>
        <taxon>Pseudonocardiaceae</taxon>
        <taxon>Saccharopolyspora</taxon>
    </lineage>
</organism>
<proteinExistence type="predicted"/>
<reference evidence="2 3" key="1">
    <citation type="journal article" date="2019" name="Int. J. Syst. Evol. Microbiol.">
        <title>The Global Catalogue of Microorganisms (GCM) 10K type strain sequencing project: providing services to taxonomists for standard genome sequencing and annotation.</title>
        <authorList>
            <consortium name="The Broad Institute Genomics Platform"/>
            <consortium name="The Broad Institute Genome Sequencing Center for Infectious Disease"/>
            <person name="Wu L."/>
            <person name="Ma J."/>
        </authorList>
    </citation>
    <scope>NUCLEOTIDE SEQUENCE [LARGE SCALE GENOMIC DNA]</scope>
    <source>
        <strain evidence="2 3">JCM 16221</strain>
    </source>
</reference>
<dbReference type="EMBL" id="BAAARA010000008">
    <property type="protein sequence ID" value="GAA2348808.1"/>
    <property type="molecule type" value="Genomic_DNA"/>
</dbReference>
<gene>
    <name evidence="2" type="ORF">GCM10009854_27850</name>
</gene>
<name>A0ABN3GCS1_9PSEU</name>
<protein>
    <submittedName>
        <fullName evidence="2">Uncharacterized protein</fullName>
    </submittedName>
</protein>
<accession>A0ABN3GCS1</accession>
<keyword evidence="3" id="KW-1185">Reference proteome</keyword>
<evidence type="ECO:0000256" key="1">
    <source>
        <dbReference type="SAM" id="MobiDB-lite"/>
    </source>
</evidence>